<name>A0A1F6DDD9_9BACT</name>
<protein>
    <submittedName>
        <fullName evidence="2">Uncharacterized protein</fullName>
    </submittedName>
</protein>
<keyword evidence="1" id="KW-0812">Transmembrane</keyword>
<gene>
    <name evidence="2" type="ORF">A3C86_00585</name>
</gene>
<accession>A0A1F6DDD9</accession>
<keyword evidence="1" id="KW-0472">Membrane</keyword>
<proteinExistence type="predicted"/>
<feature type="transmembrane region" description="Helical" evidence="1">
    <location>
        <begin position="83"/>
        <end position="105"/>
    </location>
</feature>
<evidence type="ECO:0000313" key="2">
    <source>
        <dbReference type="EMBL" id="OGG59438.1"/>
    </source>
</evidence>
<organism evidence="2 3">
    <name type="scientific">Candidatus Kaiserbacteria bacterium RIFCSPHIGHO2_02_FULL_49_16</name>
    <dbReference type="NCBI Taxonomy" id="1798490"/>
    <lineage>
        <taxon>Bacteria</taxon>
        <taxon>Candidatus Kaiseribacteriota</taxon>
    </lineage>
</organism>
<keyword evidence="1" id="KW-1133">Transmembrane helix</keyword>
<sequence length="235" mass="26372">MDGGVSISGVFSKIFWFISEVAFKLVPATVATVTGVENSGTGPIPAGFSPIIEPVTAGSIVDFLERTSSQDEFASLVHNWDVFVAYSVIISLVLATGIIYCTIRIRQVRHLERMKFQAAERSVAKEDAPRTHLRWAKVLEQANSDSEQHWRLAILEADIMLNELLDLKGYKGDTMADKLKQVERADFNSIDDAWEAHKIRNSVAHEGASFQITSREVRRVIALYEKAFREFKVIE</sequence>
<reference evidence="2 3" key="1">
    <citation type="journal article" date="2016" name="Nat. Commun.">
        <title>Thousands of microbial genomes shed light on interconnected biogeochemical processes in an aquifer system.</title>
        <authorList>
            <person name="Anantharaman K."/>
            <person name="Brown C.T."/>
            <person name="Hug L.A."/>
            <person name="Sharon I."/>
            <person name="Castelle C.J."/>
            <person name="Probst A.J."/>
            <person name="Thomas B.C."/>
            <person name="Singh A."/>
            <person name="Wilkins M.J."/>
            <person name="Karaoz U."/>
            <person name="Brodie E.L."/>
            <person name="Williams K.H."/>
            <person name="Hubbard S.S."/>
            <person name="Banfield J.F."/>
        </authorList>
    </citation>
    <scope>NUCLEOTIDE SEQUENCE [LARGE SCALE GENOMIC DNA]</scope>
</reference>
<evidence type="ECO:0000313" key="3">
    <source>
        <dbReference type="Proteomes" id="UP000178042"/>
    </source>
</evidence>
<dbReference type="Proteomes" id="UP000178042">
    <property type="component" value="Unassembled WGS sequence"/>
</dbReference>
<evidence type="ECO:0000256" key="1">
    <source>
        <dbReference type="SAM" id="Phobius"/>
    </source>
</evidence>
<dbReference type="EMBL" id="MFLD01000026">
    <property type="protein sequence ID" value="OGG59438.1"/>
    <property type="molecule type" value="Genomic_DNA"/>
</dbReference>
<comment type="caution">
    <text evidence="2">The sequence shown here is derived from an EMBL/GenBank/DDBJ whole genome shotgun (WGS) entry which is preliminary data.</text>
</comment>
<dbReference type="AlphaFoldDB" id="A0A1F6DDD9"/>